<evidence type="ECO:0000256" key="4">
    <source>
        <dbReference type="ARBA" id="ARBA00022840"/>
    </source>
</evidence>
<name>A0A3R9X6I6_9SPHN</name>
<evidence type="ECO:0000256" key="1">
    <source>
        <dbReference type="ARBA" id="ARBA00022679"/>
    </source>
</evidence>
<keyword evidence="7" id="KW-1185">Reference proteome</keyword>
<evidence type="ECO:0000256" key="2">
    <source>
        <dbReference type="ARBA" id="ARBA00022741"/>
    </source>
</evidence>
<keyword evidence="1" id="KW-0808">Transferase</keyword>
<evidence type="ECO:0000259" key="5">
    <source>
        <dbReference type="PROSITE" id="PS50146"/>
    </source>
</evidence>
<dbReference type="SUPFAM" id="SSF111331">
    <property type="entry name" value="NAD kinase/diacylglycerol kinase-like"/>
    <property type="match status" value="1"/>
</dbReference>
<accession>A0A3R9X6I6</accession>
<dbReference type="OrthoDB" id="142078at2"/>
<dbReference type="InterPro" id="IPR016064">
    <property type="entry name" value="NAD/diacylglycerol_kinase_sf"/>
</dbReference>
<protein>
    <submittedName>
        <fullName evidence="6">Diacylglycerol kinase family lipid kinase</fullName>
    </submittedName>
</protein>
<dbReference type="InterPro" id="IPR001206">
    <property type="entry name" value="Diacylglycerol_kinase_cat_dom"/>
</dbReference>
<gene>
    <name evidence="6" type="ORF">HMF7854_03440</name>
</gene>
<evidence type="ECO:0000256" key="3">
    <source>
        <dbReference type="ARBA" id="ARBA00022777"/>
    </source>
</evidence>
<feature type="domain" description="DAGKc" evidence="5">
    <location>
        <begin position="1"/>
        <end position="126"/>
    </location>
</feature>
<proteinExistence type="predicted"/>
<dbReference type="PANTHER" id="PTHR12358:SF106">
    <property type="entry name" value="LIPID KINASE YEGS"/>
    <property type="match status" value="1"/>
</dbReference>
<keyword evidence="2" id="KW-0547">Nucleotide-binding</keyword>
<dbReference type="EMBL" id="RWJF01000001">
    <property type="protein sequence ID" value="RST29984.1"/>
    <property type="molecule type" value="Genomic_DNA"/>
</dbReference>
<dbReference type="Gene3D" id="3.40.50.10330">
    <property type="entry name" value="Probable inorganic polyphosphate/atp-NAD kinase, domain 1"/>
    <property type="match status" value="1"/>
</dbReference>
<dbReference type="InterPro" id="IPR017438">
    <property type="entry name" value="ATP-NAD_kinase_N"/>
</dbReference>
<dbReference type="Pfam" id="PF19279">
    <property type="entry name" value="YegS_C"/>
    <property type="match status" value="1"/>
</dbReference>
<evidence type="ECO:0000313" key="7">
    <source>
        <dbReference type="Proteomes" id="UP000274661"/>
    </source>
</evidence>
<evidence type="ECO:0000313" key="6">
    <source>
        <dbReference type="EMBL" id="RST29984.1"/>
    </source>
</evidence>
<dbReference type="AlphaFoldDB" id="A0A3R9X6I6"/>
<reference evidence="6 7" key="1">
    <citation type="submission" date="2018-12" db="EMBL/GenBank/DDBJ databases">
        <title>Sphingomonas sp. HMF7854 Genome sequencing and assembly.</title>
        <authorList>
            <person name="Cha I."/>
            <person name="Kang H."/>
            <person name="Kim H."/>
            <person name="Kang J."/>
            <person name="Joh K."/>
        </authorList>
    </citation>
    <scope>NUCLEOTIDE SEQUENCE [LARGE SCALE GENOMIC DNA]</scope>
    <source>
        <strain evidence="6 7">HMF7854</strain>
    </source>
</reference>
<dbReference type="InterPro" id="IPR050187">
    <property type="entry name" value="Lipid_Phosphate_FormReg"/>
</dbReference>
<comment type="caution">
    <text evidence="6">The sequence shown here is derived from an EMBL/GenBank/DDBJ whole genome shotgun (WGS) entry which is preliminary data.</text>
</comment>
<dbReference type="Pfam" id="PF00781">
    <property type="entry name" value="DAGK_cat"/>
    <property type="match status" value="1"/>
</dbReference>
<dbReference type="GO" id="GO:0005886">
    <property type="term" value="C:plasma membrane"/>
    <property type="evidence" value="ECO:0007669"/>
    <property type="project" value="TreeGrafter"/>
</dbReference>
<dbReference type="SMART" id="SM00046">
    <property type="entry name" value="DAGKc"/>
    <property type="match status" value="1"/>
</dbReference>
<dbReference type="GO" id="GO:0016301">
    <property type="term" value="F:kinase activity"/>
    <property type="evidence" value="ECO:0007669"/>
    <property type="project" value="UniProtKB-KW"/>
</dbReference>
<dbReference type="PROSITE" id="PS50146">
    <property type="entry name" value="DAGK"/>
    <property type="match status" value="1"/>
</dbReference>
<organism evidence="6 7">
    <name type="scientific">Sphingomonas ginkgonis</name>
    <dbReference type="NCBI Taxonomy" id="2315330"/>
    <lineage>
        <taxon>Bacteria</taxon>
        <taxon>Pseudomonadati</taxon>
        <taxon>Pseudomonadota</taxon>
        <taxon>Alphaproteobacteria</taxon>
        <taxon>Sphingomonadales</taxon>
        <taxon>Sphingomonadaceae</taxon>
        <taxon>Sphingomonas</taxon>
    </lineage>
</organism>
<keyword evidence="3 6" id="KW-0418">Kinase</keyword>
<sequence>MKAIVIVNKGGGSADGDAPQRLEAALADAGVEAEIVLVEGARCAERAAEALKQGRTPICAAGGDGTISAVAGALAGADEPLGVLPLGTLNHFAKDIGMPADLAEAAKVIAAGKTRLVDVAELNGRIFINNSAIGLYPLMVLDRDNQREKLGRSKRLAMLVAGVRTLVRFRHHRLSLTINEEQRATLDTPLLFVGNNDYELSLPQAGQRQTLDDGKLCVMILRSKSRAGLMAATLRALAGRVRSDDMIRLDDVTRLRVASRRSHLTVAIDGETEMMRGPLDYRIRPASLKVICP</sequence>
<dbReference type="GO" id="GO:0005524">
    <property type="term" value="F:ATP binding"/>
    <property type="evidence" value="ECO:0007669"/>
    <property type="project" value="UniProtKB-KW"/>
</dbReference>
<dbReference type="PANTHER" id="PTHR12358">
    <property type="entry name" value="SPHINGOSINE KINASE"/>
    <property type="match status" value="1"/>
</dbReference>
<dbReference type="Proteomes" id="UP000274661">
    <property type="component" value="Unassembled WGS sequence"/>
</dbReference>
<dbReference type="Gene3D" id="2.60.200.40">
    <property type="match status" value="1"/>
</dbReference>
<dbReference type="InterPro" id="IPR045540">
    <property type="entry name" value="YegS/DAGK_C"/>
</dbReference>
<keyword evidence="4" id="KW-0067">ATP-binding</keyword>